<protein>
    <submittedName>
        <fullName evidence="1">Division/cell wall cluster transcriptional repressor MraZ</fullName>
    </submittedName>
</protein>
<keyword evidence="2" id="KW-1185">Reference proteome</keyword>
<gene>
    <name evidence="1" type="ORF">KK137_15915</name>
</gene>
<accession>A0ABS5W9D3</accession>
<sequence>METVLKVAGYSGQGFSARGEKGRYVLPPAFRKAIAPADTDPRVLCLAKHDRWNCLTGFGLDRTATFDALLDREEDNAVKLGKEFDRELRSIQLWTFSEVPFDASGRFVLPDHLAELCSIDKGICVLGGGQFFTLWSPDQLYAMDPAWDGQKAVCRKLEADAAAKGKGK</sequence>
<dbReference type="InterPro" id="IPR035644">
    <property type="entry name" value="MraZ_C"/>
</dbReference>
<dbReference type="InterPro" id="IPR038619">
    <property type="entry name" value="MraZ_sf"/>
</dbReference>
<evidence type="ECO:0000313" key="1">
    <source>
        <dbReference type="EMBL" id="MBT2135825.1"/>
    </source>
</evidence>
<dbReference type="EMBL" id="JAHFVK010000003">
    <property type="protein sequence ID" value="MBT2135825.1"/>
    <property type="molecule type" value="Genomic_DNA"/>
</dbReference>
<comment type="caution">
    <text evidence="1">The sequence shown here is derived from an EMBL/GenBank/DDBJ whole genome shotgun (WGS) entry which is preliminary data.</text>
</comment>
<dbReference type="SUPFAM" id="SSF89447">
    <property type="entry name" value="AbrB/MazE/MraZ-like"/>
    <property type="match status" value="1"/>
</dbReference>
<dbReference type="InterPro" id="IPR037914">
    <property type="entry name" value="SpoVT-AbrB_sf"/>
</dbReference>
<dbReference type="CDD" id="cd16321">
    <property type="entry name" value="MraZ_C"/>
    <property type="match status" value="1"/>
</dbReference>
<dbReference type="Gene3D" id="3.40.1550.20">
    <property type="entry name" value="Transcriptional regulator MraZ domain"/>
    <property type="match status" value="1"/>
</dbReference>
<name>A0ABS5W9D3_9SPHN</name>
<proteinExistence type="predicted"/>
<organism evidence="1 2">
    <name type="scientific">Croceibacterium selenioxidans</name>
    <dbReference type="NCBI Taxonomy" id="2838833"/>
    <lineage>
        <taxon>Bacteria</taxon>
        <taxon>Pseudomonadati</taxon>
        <taxon>Pseudomonadota</taxon>
        <taxon>Alphaproteobacteria</taxon>
        <taxon>Sphingomonadales</taxon>
        <taxon>Erythrobacteraceae</taxon>
        <taxon>Croceibacterium</taxon>
    </lineage>
</organism>
<reference evidence="1 2" key="1">
    <citation type="submission" date="2021-05" db="EMBL/GenBank/DDBJ databases">
        <title>Croceibacterium sp. LX-88 genome sequence.</title>
        <authorList>
            <person name="Luo X."/>
        </authorList>
    </citation>
    <scope>NUCLEOTIDE SEQUENCE [LARGE SCALE GENOMIC DNA]</scope>
    <source>
        <strain evidence="1 2">LX-88</strain>
    </source>
</reference>
<dbReference type="Proteomes" id="UP000811255">
    <property type="component" value="Unassembled WGS sequence"/>
</dbReference>
<evidence type="ECO:0000313" key="2">
    <source>
        <dbReference type="Proteomes" id="UP000811255"/>
    </source>
</evidence>